<evidence type="ECO:0000313" key="5">
    <source>
        <dbReference type="Proteomes" id="UP000666240"/>
    </source>
</evidence>
<organism evidence="4 5">
    <name type="scientific">Tianweitania sediminis</name>
    <dbReference type="NCBI Taxonomy" id="1502156"/>
    <lineage>
        <taxon>Bacteria</taxon>
        <taxon>Pseudomonadati</taxon>
        <taxon>Pseudomonadota</taxon>
        <taxon>Alphaproteobacteria</taxon>
        <taxon>Hyphomicrobiales</taxon>
        <taxon>Phyllobacteriaceae</taxon>
        <taxon>Tianweitania</taxon>
    </lineage>
</organism>
<keyword evidence="1" id="KW-0596">Phosphopantetheine</keyword>
<keyword evidence="5" id="KW-1185">Reference proteome</keyword>
<proteinExistence type="predicted"/>
<dbReference type="RefSeq" id="WP_209333305.1">
    <property type="nucleotide sequence ID" value="NZ_JAGIYY010000001.1"/>
</dbReference>
<protein>
    <submittedName>
        <fullName evidence="4">Acyl carrier protein</fullName>
    </submittedName>
</protein>
<dbReference type="InterPro" id="IPR009081">
    <property type="entry name" value="PP-bd_ACP"/>
</dbReference>
<evidence type="ECO:0000259" key="3">
    <source>
        <dbReference type="PROSITE" id="PS50075"/>
    </source>
</evidence>
<feature type="domain" description="Carrier" evidence="3">
    <location>
        <begin position="1"/>
        <end position="80"/>
    </location>
</feature>
<accession>A0A8J7UFN0</accession>
<reference evidence="4" key="1">
    <citation type="submission" date="2021-03" db="EMBL/GenBank/DDBJ databases">
        <title>Genome sequencing and assembly of Tianweitania sediminis.</title>
        <authorList>
            <person name="Chhetri G."/>
        </authorList>
    </citation>
    <scope>NUCLEOTIDE SEQUENCE</scope>
    <source>
        <strain evidence="4">Z8</strain>
    </source>
</reference>
<dbReference type="EMBL" id="JAGIYY010000001">
    <property type="protein sequence ID" value="MBP0437284.1"/>
    <property type="molecule type" value="Genomic_DNA"/>
</dbReference>
<evidence type="ECO:0000256" key="1">
    <source>
        <dbReference type="ARBA" id="ARBA00022450"/>
    </source>
</evidence>
<evidence type="ECO:0000256" key="2">
    <source>
        <dbReference type="ARBA" id="ARBA00022553"/>
    </source>
</evidence>
<comment type="caution">
    <text evidence="4">The sequence shown here is derived from an EMBL/GenBank/DDBJ whole genome shotgun (WGS) entry which is preliminary data.</text>
</comment>
<dbReference type="InterPro" id="IPR006162">
    <property type="entry name" value="Ppantetheine_attach_site"/>
</dbReference>
<keyword evidence="2" id="KW-0597">Phosphoprotein</keyword>
<dbReference type="Pfam" id="PF00550">
    <property type="entry name" value="PP-binding"/>
    <property type="match status" value="1"/>
</dbReference>
<evidence type="ECO:0000313" key="4">
    <source>
        <dbReference type="EMBL" id="MBP0437284.1"/>
    </source>
</evidence>
<dbReference type="PROSITE" id="PS50075">
    <property type="entry name" value="CARRIER"/>
    <property type="match status" value="1"/>
</dbReference>
<dbReference type="InterPro" id="IPR036736">
    <property type="entry name" value="ACP-like_sf"/>
</dbReference>
<dbReference type="Gene3D" id="1.10.1200.10">
    <property type="entry name" value="ACP-like"/>
    <property type="match status" value="1"/>
</dbReference>
<name>A0A8J7UFN0_9HYPH</name>
<gene>
    <name evidence="4" type="ORF">J5Y06_01300</name>
</gene>
<dbReference type="SUPFAM" id="SSF47336">
    <property type="entry name" value="ACP-like"/>
    <property type="match status" value="1"/>
</dbReference>
<sequence>MADALANDIIAKIERHGELEPGSVTLDSELTTLGIHSLELTEIIFDIEDEHGIHVEMNTAEAWGNLRTVGDIVEAVRELIKAKG</sequence>
<dbReference type="AlphaFoldDB" id="A0A8J7UFN0"/>
<dbReference type="Proteomes" id="UP000666240">
    <property type="component" value="Unassembled WGS sequence"/>
</dbReference>
<dbReference type="PROSITE" id="PS00012">
    <property type="entry name" value="PHOSPHOPANTETHEINE"/>
    <property type="match status" value="1"/>
</dbReference>